<feature type="transmembrane region" description="Helical" evidence="6">
    <location>
        <begin position="20"/>
        <end position="41"/>
    </location>
</feature>
<feature type="transmembrane region" description="Helical" evidence="6">
    <location>
        <begin position="115"/>
        <end position="138"/>
    </location>
</feature>
<feature type="transmembrane region" description="Helical" evidence="6">
    <location>
        <begin position="187"/>
        <end position="206"/>
    </location>
</feature>
<dbReference type="AlphaFoldDB" id="A8G9G0"/>
<dbReference type="Pfam" id="PF07690">
    <property type="entry name" value="MFS_1"/>
    <property type="match status" value="1"/>
</dbReference>
<organism evidence="8">
    <name type="scientific">Serratia proteamaculans (strain 568)</name>
    <dbReference type="NCBI Taxonomy" id="399741"/>
    <lineage>
        <taxon>Bacteria</taxon>
        <taxon>Pseudomonadati</taxon>
        <taxon>Pseudomonadota</taxon>
        <taxon>Gammaproteobacteria</taxon>
        <taxon>Enterobacterales</taxon>
        <taxon>Yersiniaceae</taxon>
        <taxon>Serratia</taxon>
    </lineage>
</organism>
<evidence type="ECO:0000256" key="1">
    <source>
        <dbReference type="ARBA" id="ARBA00004429"/>
    </source>
</evidence>
<evidence type="ECO:0000256" key="4">
    <source>
        <dbReference type="ARBA" id="ARBA00022989"/>
    </source>
</evidence>
<sequence length="409" mass="44476">MLAEKTAAPPQVGAKATANLRWAFILVTSLFFMWGLSYGLLDVLNKHFQETLHVTKAQSGLLQAAYFGAYFLVALPAGYFMDKKGYKAGILIGLCLYALGALLFVPAASANSFGMFLFALFVIACGLGCLETAANPYATVLGDAKGAEWRLNLSQSFNGLGQFIGPMIGGTLFFSATQGAGSGDQSAVKMTYVAIAVLVLLIAFLFSRTRLPDIREEEQPEHGEIAQGLWQHKHFVGGVITQFFYVAAQVGVGAFFINYATEHWSDVSNQSASYLLSIAMICFMVGRFFSTWLMGRVKPATLLMVYSLVNIVLCGVVMLSMDGISVVALIAVFFFMSIMFPTIFALGVKNMGKHTKRASSFMIMAIVGGAIMPYFMGALADRYSTALSYCLPLLCFAVVFAYGLQQRRR</sequence>
<reference evidence="8" key="1">
    <citation type="submission" date="2007-09" db="EMBL/GenBank/DDBJ databases">
        <title>Complete sequence of chromosome of Serratia proteamaculans 568.</title>
        <authorList>
            <consortium name="US DOE Joint Genome Institute"/>
            <person name="Copeland A."/>
            <person name="Lucas S."/>
            <person name="Lapidus A."/>
            <person name="Barry K."/>
            <person name="Glavina del Rio T."/>
            <person name="Dalin E."/>
            <person name="Tice H."/>
            <person name="Pitluck S."/>
            <person name="Chain P."/>
            <person name="Malfatti S."/>
            <person name="Shin M."/>
            <person name="Vergez L."/>
            <person name="Schmutz J."/>
            <person name="Larimer F."/>
            <person name="Land M."/>
            <person name="Hauser L."/>
            <person name="Kyrpides N."/>
            <person name="Kim E."/>
            <person name="Taghavi S."/>
            <person name="Newman L."/>
            <person name="Vangronsveld J."/>
            <person name="van der Lelie D."/>
            <person name="Richardson P."/>
        </authorList>
    </citation>
    <scope>NUCLEOTIDE SEQUENCE [LARGE SCALE GENOMIC DNA]</scope>
    <source>
        <strain evidence="8">568</strain>
    </source>
</reference>
<evidence type="ECO:0000259" key="7">
    <source>
        <dbReference type="PROSITE" id="PS50850"/>
    </source>
</evidence>
<evidence type="ECO:0000313" key="8">
    <source>
        <dbReference type="EMBL" id="ABV39750.1"/>
    </source>
</evidence>
<dbReference type="Gene3D" id="1.20.1250.20">
    <property type="entry name" value="MFS general substrate transporter like domains"/>
    <property type="match status" value="2"/>
</dbReference>
<gene>
    <name evidence="8" type="ordered locus">Spro_0644</name>
</gene>
<dbReference type="EMBL" id="CP000826">
    <property type="protein sequence ID" value="ABV39750.1"/>
    <property type="molecule type" value="Genomic_DNA"/>
</dbReference>
<dbReference type="SUPFAM" id="SSF103473">
    <property type="entry name" value="MFS general substrate transporter"/>
    <property type="match status" value="1"/>
</dbReference>
<dbReference type="HOGENOM" id="CLU_028452_0_1_6"/>
<dbReference type="GO" id="GO:0005886">
    <property type="term" value="C:plasma membrane"/>
    <property type="evidence" value="ECO:0007669"/>
    <property type="project" value="UniProtKB-SubCell"/>
</dbReference>
<feature type="transmembrane region" description="Helical" evidence="6">
    <location>
        <begin position="159"/>
        <end position="181"/>
    </location>
</feature>
<dbReference type="InterPro" id="IPR050375">
    <property type="entry name" value="MFS_TsgA-like"/>
</dbReference>
<feature type="transmembrane region" description="Helical" evidence="6">
    <location>
        <begin position="88"/>
        <end position="109"/>
    </location>
</feature>
<dbReference type="OrthoDB" id="9795150at2"/>
<proteinExistence type="predicted"/>
<evidence type="ECO:0000256" key="6">
    <source>
        <dbReference type="SAM" id="Phobius"/>
    </source>
</evidence>
<dbReference type="PROSITE" id="PS50850">
    <property type="entry name" value="MFS"/>
    <property type="match status" value="1"/>
</dbReference>
<dbReference type="PANTHER" id="PTHR43702">
    <property type="entry name" value="L-FUCOSE-PROTON SYMPORTER"/>
    <property type="match status" value="1"/>
</dbReference>
<dbReference type="InterPro" id="IPR005275">
    <property type="entry name" value="Lfuc_symporter_FucP"/>
</dbReference>
<keyword evidence="3 6" id="KW-0812">Transmembrane</keyword>
<dbReference type="GO" id="GO:0015535">
    <property type="term" value="F:fucose:proton symporter activity"/>
    <property type="evidence" value="ECO:0007669"/>
    <property type="project" value="InterPro"/>
</dbReference>
<keyword evidence="4 6" id="KW-1133">Transmembrane helix</keyword>
<dbReference type="CDD" id="cd17394">
    <property type="entry name" value="MFS_FucP_like"/>
    <property type="match status" value="1"/>
</dbReference>
<feature type="transmembrane region" description="Helical" evidence="6">
    <location>
        <begin position="327"/>
        <end position="348"/>
    </location>
</feature>
<feature type="transmembrane region" description="Helical" evidence="6">
    <location>
        <begin position="386"/>
        <end position="404"/>
    </location>
</feature>
<dbReference type="eggNOG" id="COG0738">
    <property type="taxonomic scope" value="Bacteria"/>
</dbReference>
<feature type="transmembrane region" description="Helical" evidence="6">
    <location>
        <begin position="360"/>
        <end position="380"/>
    </location>
</feature>
<accession>A8G9G0</accession>
<keyword evidence="2" id="KW-1003">Cell membrane</keyword>
<dbReference type="STRING" id="399741.Spro_0644"/>
<feature type="transmembrane region" description="Helical" evidence="6">
    <location>
        <begin position="61"/>
        <end position="81"/>
    </location>
</feature>
<evidence type="ECO:0000256" key="3">
    <source>
        <dbReference type="ARBA" id="ARBA00022692"/>
    </source>
</evidence>
<dbReference type="InterPro" id="IPR020846">
    <property type="entry name" value="MFS_dom"/>
</dbReference>
<dbReference type="PANTHER" id="PTHR43702:SF3">
    <property type="entry name" value="PROTEIN TSGA"/>
    <property type="match status" value="1"/>
</dbReference>
<comment type="subcellular location">
    <subcellularLocation>
        <location evidence="1">Cell inner membrane</location>
        <topology evidence="1">Multi-pass membrane protein</topology>
    </subcellularLocation>
</comment>
<feature type="transmembrane region" description="Helical" evidence="6">
    <location>
        <begin position="302"/>
        <end position="321"/>
    </location>
</feature>
<feature type="transmembrane region" description="Helical" evidence="6">
    <location>
        <begin position="235"/>
        <end position="260"/>
    </location>
</feature>
<dbReference type="KEGG" id="spe:Spro_0644"/>
<name>A8G9G0_SERP5</name>
<dbReference type="InterPro" id="IPR036259">
    <property type="entry name" value="MFS_trans_sf"/>
</dbReference>
<protein>
    <submittedName>
        <fullName evidence="8">L-fucose transporter</fullName>
    </submittedName>
</protein>
<keyword evidence="5 6" id="KW-0472">Membrane</keyword>
<dbReference type="NCBIfam" id="TIGR00885">
    <property type="entry name" value="fucP"/>
    <property type="match status" value="1"/>
</dbReference>
<dbReference type="InterPro" id="IPR011701">
    <property type="entry name" value="MFS"/>
</dbReference>
<evidence type="ECO:0000256" key="2">
    <source>
        <dbReference type="ARBA" id="ARBA00022475"/>
    </source>
</evidence>
<evidence type="ECO:0000256" key="5">
    <source>
        <dbReference type="ARBA" id="ARBA00023136"/>
    </source>
</evidence>
<feature type="transmembrane region" description="Helical" evidence="6">
    <location>
        <begin position="272"/>
        <end position="290"/>
    </location>
</feature>
<feature type="domain" description="Major facilitator superfamily (MFS) profile" evidence="7">
    <location>
        <begin position="23"/>
        <end position="409"/>
    </location>
</feature>